<dbReference type="OrthoDB" id="74360at2759"/>
<keyword evidence="8" id="KW-1185">Reference proteome</keyword>
<gene>
    <name evidence="7" type="ORF">M378DRAFT_15367</name>
</gene>
<keyword evidence="4" id="KW-0274">FAD</keyword>
<evidence type="ECO:0000256" key="5">
    <source>
        <dbReference type="ARBA" id="ARBA00022857"/>
    </source>
</evidence>
<evidence type="ECO:0000256" key="6">
    <source>
        <dbReference type="ARBA" id="ARBA00023002"/>
    </source>
</evidence>
<dbReference type="STRING" id="946122.A0A0C2WQW3"/>
<dbReference type="GO" id="GO:0050660">
    <property type="term" value="F:flavin adenine dinucleotide binding"/>
    <property type="evidence" value="ECO:0007669"/>
    <property type="project" value="TreeGrafter"/>
</dbReference>
<name>A0A0C2WQW3_AMAMK</name>
<comment type="similarity">
    <text evidence="2">Belongs to the FMO family.</text>
</comment>
<dbReference type="FunFam" id="3.50.50.60:FF:000023">
    <property type="entry name" value="Dimethylaniline monooxygenase [N-oxide-forming]"/>
    <property type="match status" value="1"/>
</dbReference>
<dbReference type="InterPro" id="IPR036188">
    <property type="entry name" value="FAD/NAD-bd_sf"/>
</dbReference>
<dbReference type="EMBL" id="KN818332">
    <property type="protein sequence ID" value="KIL58668.1"/>
    <property type="molecule type" value="Genomic_DNA"/>
</dbReference>
<evidence type="ECO:0000256" key="3">
    <source>
        <dbReference type="ARBA" id="ARBA00022630"/>
    </source>
</evidence>
<keyword evidence="3" id="KW-0285">Flavoprotein</keyword>
<evidence type="ECO:0000313" key="7">
    <source>
        <dbReference type="EMBL" id="KIL58668.1"/>
    </source>
</evidence>
<dbReference type="SUPFAM" id="SSF51905">
    <property type="entry name" value="FAD/NAD(P)-binding domain"/>
    <property type="match status" value="2"/>
</dbReference>
<evidence type="ECO:0008006" key="9">
    <source>
        <dbReference type="Google" id="ProtNLM"/>
    </source>
</evidence>
<accession>A0A0C2WQW3</accession>
<evidence type="ECO:0000256" key="4">
    <source>
        <dbReference type="ARBA" id="ARBA00022827"/>
    </source>
</evidence>
<dbReference type="InterPro" id="IPR050982">
    <property type="entry name" value="Auxin_biosynth/cation_transpt"/>
</dbReference>
<dbReference type="Gene3D" id="3.50.50.60">
    <property type="entry name" value="FAD/NAD(P)-binding domain"/>
    <property type="match status" value="1"/>
</dbReference>
<comment type="cofactor">
    <cofactor evidence="1">
        <name>FAD</name>
        <dbReference type="ChEBI" id="CHEBI:57692"/>
    </cofactor>
</comment>
<proteinExistence type="inferred from homology"/>
<sequence length="633" mass="71162">MAVDISRIPVPPLSTLAKLNVSLSDDLDVPKIASQWLDALSSMLESNSPKTGVGDLFLADSWWRDMLSLTWDFRTFRGISSITTFLEARIKLMNPRRFKLRHDSLLGLERPYDDIAWINAWFDFETDTGTGLGIFRLVPVATGEWKAHTVFTNLEDLKGFPERIGPMRNAKPNHDNWEIGRNREIGFEQADPVVLVVGAGHSGLDVAARLKAYDVQTLIVERNERIGDNWRNRYDTLCLHDPVWRDHMPYLQFPSTWPVYTPARKLANWLEHYADALDLNVWTSSEVIAAVHNHSTGTWTVTVKRADGTERVLDVRHVIFTTGISGIAPKMPLLPRISKFQGQVLHSSQYKKALDHAGKKVVIVGACTSAHDIARDCYNHGIDVTMFQRGSTCVMSAKNNWDVLLKGAKLPMNFVGIVFLFVDHVIYTVGLYEEDSPHPDIADRINASFPNFMAMGLIQRATQRILQMDRRLLESLHRRGFRTNDGIQGTGALLLVYSKISGFYLDVGASQLIADGRIKLKNDSQIKEFTETGLLFEDGSQLQADVVLFATGLGDIKENIRKVCGDKITDKCPPIWGFDKEGEINGIARELGTPGLWYFTGNFASCRFYSKHLALQIKAKVEGAFSERYSTSD</sequence>
<dbReference type="Proteomes" id="UP000054549">
    <property type="component" value="Unassembled WGS sequence"/>
</dbReference>
<protein>
    <recommendedName>
        <fullName evidence="9">Flavin-containing monooxygenase</fullName>
    </recommendedName>
</protein>
<dbReference type="GO" id="GO:0004497">
    <property type="term" value="F:monooxygenase activity"/>
    <property type="evidence" value="ECO:0007669"/>
    <property type="project" value="TreeGrafter"/>
</dbReference>
<evidence type="ECO:0000256" key="2">
    <source>
        <dbReference type="ARBA" id="ARBA00009183"/>
    </source>
</evidence>
<keyword evidence="6" id="KW-0560">Oxidoreductase</keyword>
<reference evidence="7 8" key="1">
    <citation type="submission" date="2014-04" db="EMBL/GenBank/DDBJ databases">
        <title>Evolutionary Origins and Diversification of the Mycorrhizal Mutualists.</title>
        <authorList>
            <consortium name="DOE Joint Genome Institute"/>
            <consortium name="Mycorrhizal Genomics Consortium"/>
            <person name="Kohler A."/>
            <person name="Kuo A."/>
            <person name="Nagy L.G."/>
            <person name="Floudas D."/>
            <person name="Copeland A."/>
            <person name="Barry K.W."/>
            <person name="Cichocki N."/>
            <person name="Veneault-Fourrey C."/>
            <person name="LaButti K."/>
            <person name="Lindquist E.A."/>
            <person name="Lipzen A."/>
            <person name="Lundell T."/>
            <person name="Morin E."/>
            <person name="Murat C."/>
            <person name="Riley R."/>
            <person name="Ohm R."/>
            <person name="Sun H."/>
            <person name="Tunlid A."/>
            <person name="Henrissat B."/>
            <person name="Grigoriev I.V."/>
            <person name="Hibbett D.S."/>
            <person name="Martin F."/>
        </authorList>
    </citation>
    <scope>NUCLEOTIDE SEQUENCE [LARGE SCALE GENOMIC DNA]</scope>
    <source>
        <strain evidence="7 8">Koide BX008</strain>
    </source>
</reference>
<dbReference type="InParanoid" id="A0A0C2WQW3"/>
<dbReference type="AlphaFoldDB" id="A0A0C2WQW3"/>
<dbReference type="PANTHER" id="PTHR43539">
    <property type="entry name" value="FLAVIN-BINDING MONOOXYGENASE-LIKE PROTEIN (AFU_ORTHOLOGUE AFUA_4G09220)"/>
    <property type="match status" value="1"/>
</dbReference>
<dbReference type="HOGENOM" id="CLU_015676_1_0_1"/>
<organism evidence="7 8">
    <name type="scientific">Amanita muscaria (strain Koide BX008)</name>
    <dbReference type="NCBI Taxonomy" id="946122"/>
    <lineage>
        <taxon>Eukaryota</taxon>
        <taxon>Fungi</taxon>
        <taxon>Dikarya</taxon>
        <taxon>Basidiomycota</taxon>
        <taxon>Agaricomycotina</taxon>
        <taxon>Agaricomycetes</taxon>
        <taxon>Agaricomycetidae</taxon>
        <taxon>Agaricales</taxon>
        <taxon>Pluteineae</taxon>
        <taxon>Amanitaceae</taxon>
        <taxon>Amanita</taxon>
    </lineage>
</organism>
<dbReference type="Pfam" id="PF13738">
    <property type="entry name" value="Pyr_redox_3"/>
    <property type="match status" value="1"/>
</dbReference>
<evidence type="ECO:0000313" key="8">
    <source>
        <dbReference type="Proteomes" id="UP000054549"/>
    </source>
</evidence>
<dbReference type="PANTHER" id="PTHR43539:SF68">
    <property type="entry name" value="FLAVIN-BINDING MONOOXYGENASE-LIKE PROTEIN (AFU_ORTHOLOGUE AFUA_4G09220)"/>
    <property type="match status" value="1"/>
</dbReference>
<keyword evidence="5" id="KW-0521">NADP</keyword>
<evidence type="ECO:0000256" key="1">
    <source>
        <dbReference type="ARBA" id="ARBA00001974"/>
    </source>
</evidence>